<dbReference type="AlphaFoldDB" id="A0AAW0QDE4"/>
<dbReference type="Proteomes" id="UP001392437">
    <property type="component" value="Unassembled WGS sequence"/>
</dbReference>
<evidence type="ECO:0000313" key="2">
    <source>
        <dbReference type="EMBL" id="KAK8092536.1"/>
    </source>
</evidence>
<name>A0AAW0QDE4_9PEZI</name>
<accession>A0AAW0QDE4</accession>
<gene>
    <name evidence="2" type="ORF">PG999_014735</name>
</gene>
<reference evidence="2 3" key="1">
    <citation type="submission" date="2023-01" db="EMBL/GenBank/DDBJ databases">
        <title>Analysis of 21 Apiospora genomes using comparative genomics revels a genus with tremendous synthesis potential of carbohydrate active enzymes and secondary metabolites.</title>
        <authorList>
            <person name="Sorensen T."/>
        </authorList>
    </citation>
    <scope>NUCLEOTIDE SEQUENCE [LARGE SCALE GENOMIC DNA]</scope>
    <source>
        <strain evidence="2 3">CBS 117206</strain>
    </source>
</reference>
<keyword evidence="3" id="KW-1185">Reference proteome</keyword>
<proteinExistence type="predicted"/>
<dbReference type="EMBL" id="JAQQWP010000013">
    <property type="protein sequence ID" value="KAK8092536.1"/>
    <property type="molecule type" value="Genomic_DNA"/>
</dbReference>
<feature type="region of interest" description="Disordered" evidence="1">
    <location>
        <begin position="53"/>
        <end position="81"/>
    </location>
</feature>
<evidence type="ECO:0008006" key="4">
    <source>
        <dbReference type="Google" id="ProtNLM"/>
    </source>
</evidence>
<evidence type="ECO:0000313" key="3">
    <source>
        <dbReference type="Proteomes" id="UP001392437"/>
    </source>
</evidence>
<comment type="caution">
    <text evidence="2">The sequence shown here is derived from an EMBL/GenBank/DDBJ whole genome shotgun (WGS) entry which is preliminary data.</text>
</comment>
<organism evidence="2 3">
    <name type="scientific">Apiospora kogelbergensis</name>
    <dbReference type="NCBI Taxonomy" id="1337665"/>
    <lineage>
        <taxon>Eukaryota</taxon>
        <taxon>Fungi</taxon>
        <taxon>Dikarya</taxon>
        <taxon>Ascomycota</taxon>
        <taxon>Pezizomycotina</taxon>
        <taxon>Sordariomycetes</taxon>
        <taxon>Xylariomycetidae</taxon>
        <taxon>Amphisphaeriales</taxon>
        <taxon>Apiosporaceae</taxon>
        <taxon>Apiospora</taxon>
    </lineage>
</organism>
<feature type="region of interest" description="Disordered" evidence="1">
    <location>
        <begin position="190"/>
        <end position="209"/>
    </location>
</feature>
<feature type="compositionally biased region" description="Polar residues" evidence="1">
    <location>
        <begin position="62"/>
        <end position="79"/>
    </location>
</feature>
<sequence length="242" mass="27219">MESEGFVATRTQYVYQFGKWGLHKYDTERAAEKRPGTPEAMPLHPAMVSVAVPDPEKKRTRSIQTVESCGSSLSSSFQPRSKRTKMCNEDIAFQYFRLDLLPEPYMTRSNSPAPSACTYDPEKTTAEGSHFTESTVEISVADASGQRNELLRMVESPKMNPMDLDPSKSAQSGVPTSEQAFQLYKDEANELADHSKKRPSLEFGRQPSGMNSMPLQAAEYLFATFTLTDSCQRRHWHAHVPR</sequence>
<protein>
    <recommendedName>
        <fullName evidence="4">Clr5 domain-containing protein</fullName>
    </recommendedName>
</protein>
<feature type="region of interest" description="Disordered" evidence="1">
    <location>
        <begin position="109"/>
        <end position="129"/>
    </location>
</feature>
<evidence type="ECO:0000256" key="1">
    <source>
        <dbReference type="SAM" id="MobiDB-lite"/>
    </source>
</evidence>